<name>W1P9P9_AMBTC</name>
<accession>W1P9P9</accession>
<dbReference type="Gramene" id="ERN03690">
    <property type="protein sequence ID" value="ERN03690"/>
    <property type="gene ID" value="AMTR_s00144p00100610"/>
</dbReference>
<feature type="region of interest" description="Disordered" evidence="1">
    <location>
        <begin position="66"/>
        <end position="107"/>
    </location>
</feature>
<protein>
    <submittedName>
        <fullName evidence="2">Uncharacterized protein</fullName>
    </submittedName>
</protein>
<gene>
    <name evidence="2" type="ORF">AMTR_s00144p00100610</name>
</gene>
<dbReference type="Proteomes" id="UP000017836">
    <property type="component" value="Unassembled WGS sequence"/>
</dbReference>
<keyword evidence="3" id="KW-1185">Reference proteome</keyword>
<sequence length="107" mass="12212">MYGHLKVLQIPTSLPRDSPKRVTLEEVIPLGSQEDELEIPQEPETSKVEELLTIEQEMEVLKVKEQLSDPLPPDETEEEEEVFQNSQEPETLVAEESLSINQSIEEV</sequence>
<dbReference type="HOGENOM" id="CLU_2213514_0_0_1"/>
<organism evidence="2 3">
    <name type="scientific">Amborella trichopoda</name>
    <dbReference type="NCBI Taxonomy" id="13333"/>
    <lineage>
        <taxon>Eukaryota</taxon>
        <taxon>Viridiplantae</taxon>
        <taxon>Streptophyta</taxon>
        <taxon>Embryophyta</taxon>
        <taxon>Tracheophyta</taxon>
        <taxon>Spermatophyta</taxon>
        <taxon>Magnoliopsida</taxon>
        <taxon>Amborellales</taxon>
        <taxon>Amborellaceae</taxon>
        <taxon>Amborella</taxon>
    </lineage>
</organism>
<dbReference type="EMBL" id="KI394342">
    <property type="protein sequence ID" value="ERN03690.1"/>
    <property type="molecule type" value="Genomic_DNA"/>
</dbReference>
<dbReference type="AlphaFoldDB" id="W1P9P9"/>
<reference evidence="3" key="1">
    <citation type="journal article" date="2013" name="Science">
        <title>The Amborella genome and the evolution of flowering plants.</title>
        <authorList>
            <consortium name="Amborella Genome Project"/>
        </authorList>
    </citation>
    <scope>NUCLEOTIDE SEQUENCE [LARGE SCALE GENOMIC DNA]</scope>
</reference>
<evidence type="ECO:0000256" key="1">
    <source>
        <dbReference type="SAM" id="MobiDB-lite"/>
    </source>
</evidence>
<evidence type="ECO:0000313" key="2">
    <source>
        <dbReference type="EMBL" id="ERN03690.1"/>
    </source>
</evidence>
<feature type="compositionally biased region" description="Polar residues" evidence="1">
    <location>
        <begin position="98"/>
        <end position="107"/>
    </location>
</feature>
<proteinExistence type="predicted"/>
<feature type="compositionally biased region" description="Acidic residues" evidence="1">
    <location>
        <begin position="72"/>
        <end position="82"/>
    </location>
</feature>
<evidence type="ECO:0000313" key="3">
    <source>
        <dbReference type="Proteomes" id="UP000017836"/>
    </source>
</evidence>